<dbReference type="EnsemblPlants" id="MELO3C031409.2.1">
    <property type="protein sequence ID" value="MELO3C031409.2.1"/>
    <property type="gene ID" value="MELO3C031409.2"/>
</dbReference>
<proteinExistence type="predicted"/>
<sequence length="331" mass="37816">MDVRRRSQVKEGKVGYYVNLYGMETMSSHLAFKESVARGKGFARRQAKRLFRLLGVQCVISQRGTRWCYCGFGSCCHILMETVKTTEWTSQKTAKKIYSLGFGFGINKKNLCKSKCNGHIIHHFVSTGVTRLPLQRVSHFLFPLKRLCINFFLEHGFQLLLFCEIMRKYDILVVISLCLQDFKELRITIGETLSSEFFKNVVVLEGVLRKASFGRLLDALKALSKQILDRLGLEWVKIENLLKEGFRGFALRGLGCMVLCKESCTCDEACGHENFSHSTVVFWFKLFSKVSKLSLVYNLGLPANFEARKIGFELKKGEKVILKENLSSLDI</sequence>
<organism evidence="1">
    <name type="scientific">Cucumis melo</name>
    <name type="common">Muskmelon</name>
    <dbReference type="NCBI Taxonomy" id="3656"/>
    <lineage>
        <taxon>Eukaryota</taxon>
        <taxon>Viridiplantae</taxon>
        <taxon>Streptophyta</taxon>
        <taxon>Embryophyta</taxon>
        <taxon>Tracheophyta</taxon>
        <taxon>Spermatophyta</taxon>
        <taxon>Magnoliopsida</taxon>
        <taxon>eudicotyledons</taxon>
        <taxon>Gunneridae</taxon>
        <taxon>Pentapetalae</taxon>
        <taxon>rosids</taxon>
        <taxon>fabids</taxon>
        <taxon>Cucurbitales</taxon>
        <taxon>Cucurbitaceae</taxon>
        <taxon>Benincaseae</taxon>
        <taxon>Cucumis</taxon>
    </lineage>
</organism>
<name>A0A9I9EBU1_CUCME</name>
<accession>A0A9I9EBU1</accession>
<dbReference type="AlphaFoldDB" id="A0A9I9EBU1"/>
<dbReference type="Gramene" id="MELO3C031409.2.1">
    <property type="protein sequence ID" value="MELO3C031409.2.1"/>
    <property type="gene ID" value="MELO3C031409.2"/>
</dbReference>
<reference evidence="1" key="1">
    <citation type="submission" date="2023-03" db="UniProtKB">
        <authorList>
            <consortium name="EnsemblPlants"/>
        </authorList>
    </citation>
    <scope>IDENTIFICATION</scope>
</reference>
<protein>
    <submittedName>
        <fullName evidence="1">Uncharacterized protein</fullName>
    </submittedName>
</protein>
<evidence type="ECO:0000313" key="1">
    <source>
        <dbReference type="EnsemblPlants" id="MELO3C031409.2.1"/>
    </source>
</evidence>